<name>A0A8S1QQU5_PARPR</name>
<keyword evidence="2" id="KW-1185">Reference proteome</keyword>
<dbReference type="PANTHER" id="PTHR33706:SF1">
    <property type="entry name" value="TPR REPEAT PROTEIN"/>
    <property type="match status" value="1"/>
</dbReference>
<proteinExistence type="predicted"/>
<dbReference type="PANTHER" id="PTHR33706">
    <property type="entry name" value="MORN VARIANT REPEAT PROTEIN"/>
    <property type="match status" value="1"/>
</dbReference>
<comment type="caution">
    <text evidence="1">The sequence shown here is derived from an EMBL/GenBank/DDBJ whole genome shotgun (WGS) entry which is preliminary data.</text>
</comment>
<dbReference type="AlphaFoldDB" id="A0A8S1QQU5"/>
<evidence type="ECO:0000313" key="2">
    <source>
        <dbReference type="Proteomes" id="UP000688137"/>
    </source>
</evidence>
<organism evidence="1 2">
    <name type="scientific">Paramecium primaurelia</name>
    <dbReference type="NCBI Taxonomy" id="5886"/>
    <lineage>
        <taxon>Eukaryota</taxon>
        <taxon>Sar</taxon>
        <taxon>Alveolata</taxon>
        <taxon>Ciliophora</taxon>
        <taxon>Intramacronucleata</taxon>
        <taxon>Oligohymenophorea</taxon>
        <taxon>Peniculida</taxon>
        <taxon>Parameciidae</taxon>
        <taxon>Paramecium</taxon>
    </lineage>
</organism>
<evidence type="ECO:0000313" key="1">
    <source>
        <dbReference type="EMBL" id="CAD8117901.1"/>
    </source>
</evidence>
<reference evidence="1" key="1">
    <citation type="submission" date="2021-01" db="EMBL/GenBank/DDBJ databases">
        <authorList>
            <consortium name="Genoscope - CEA"/>
            <person name="William W."/>
        </authorList>
    </citation>
    <scope>NUCLEOTIDE SEQUENCE</scope>
</reference>
<dbReference type="Proteomes" id="UP000688137">
    <property type="component" value="Unassembled WGS sequence"/>
</dbReference>
<protein>
    <submittedName>
        <fullName evidence="1">Uncharacterized protein</fullName>
    </submittedName>
</protein>
<accession>A0A8S1QQU5</accession>
<sequence>MISKYQSKVQVYEFGEYFKSLKQKNWNNWVYLQQQKKIGGGKYNLKDQKNGKWIELIDFFRMKHKQFILVNLNLEKKQGYGKFVNKYDGLPLQYIQMILQEEEIYECFSGGGLNDQKCNGMKIGKWIEQDKGFYNGKQITHIGEYKTGKKFDIWDI</sequence>
<gene>
    <name evidence="1" type="ORF">PPRIM_AZ9-3.1.T2150010</name>
</gene>
<dbReference type="EMBL" id="CAJJDM010000224">
    <property type="protein sequence ID" value="CAD8117901.1"/>
    <property type="molecule type" value="Genomic_DNA"/>
</dbReference>